<evidence type="ECO:0000313" key="1">
    <source>
        <dbReference type="EMBL" id="MDQ0214817.1"/>
    </source>
</evidence>
<keyword evidence="2" id="KW-1185">Reference proteome</keyword>
<accession>A0AAJ1WGA1</accession>
<name>A0AAJ1WGA1_9BACI</name>
<reference evidence="1" key="1">
    <citation type="submission" date="2023-07" db="EMBL/GenBank/DDBJ databases">
        <title>Genomic Encyclopedia of Type Strains, Phase IV (KMG-IV): sequencing the most valuable type-strain genomes for metagenomic binning, comparative biology and taxonomic classification.</title>
        <authorList>
            <person name="Goeker M."/>
        </authorList>
    </citation>
    <scope>NUCLEOTIDE SEQUENCE</scope>
    <source>
        <strain evidence="1">DSM 23947</strain>
    </source>
</reference>
<comment type="caution">
    <text evidence="1">The sequence shown here is derived from an EMBL/GenBank/DDBJ whole genome shotgun (WGS) entry which is preliminary data.</text>
</comment>
<evidence type="ECO:0000313" key="2">
    <source>
        <dbReference type="Proteomes" id="UP001237207"/>
    </source>
</evidence>
<sequence>MKLLIVLFVIHLFFMLILCAELLNTKKEIIEIKKMMADRCPKTKDSHKL</sequence>
<gene>
    <name evidence="1" type="ORF">J2S13_001214</name>
</gene>
<organism evidence="1 2">
    <name type="scientific">Oikeobacillus pervagus</name>
    <dbReference type="NCBI Taxonomy" id="1325931"/>
    <lineage>
        <taxon>Bacteria</taxon>
        <taxon>Bacillati</taxon>
        <taxon>Bacillota</taxon>
        <taxon>Bacilli</taxon>
        <taxon>Bacillales</taxon>
        <taxon>Bacillaceae</taxon>
        <taxon>Oikeobacillus</taxon>
    </lineage>
</organism>
<protein>
    <submittedName>
        <fullName evidence="1">Uncharacterized protein</fullName>
    </submittedName>
</protein>
<dbReference type="EMBL" id="JAUSUC010000011">
    <property type="protein sequence ID" value="MDQ0214817.1"/>
    <property type="molecule type" value="Genomic_DNA"/>
</dbReference>
<dbReference type="AlphaFoldDB" id="A0AAJ1WGA1"/>
<proteinExistence type="predicted"/>
<dbReference type="Proteomes" id="UP001237207">
    <property type="component" value="Unassembled WGS sequence"/>
</dbReference>